<feature type="transmembrane region" description="Helical" evidence="2">
    <location>
        <begin position="133"/>
        <end position="158"/>
    </location>
</feature>
<dbReference type="PANTHER" id="PTHR34200">
    <property type="entry name" value="DENTIN SIALOPHOSPHOPROTEIN-LIKE ISOFORM X1"/>
    <property type="match status" value="1"/>
</dbReference>
<feature type="region of interest" description="Disordered" evidence="1">
    <location>
        <begin position="179"/>
        <end position="242"/>
    </location>
</feature>
<sequence length="242" mass="27213">MHPINNLVGILKYIDTLVEKEEIDICNGLVEKQSVTMDCRCLYAMALSCKIRASKGLFLLVQNDGEEPLKVNVVISDINITFPEIQVSRQQSRKIKILAYVEGSPSIILNAGYGKCIIPIGSEGRYSQFYKQYVIYLSPIHGVYLLFFTILIAGGAWACCKIGKNEQHTDGIRYQELEMEQPPSHSTNDEEMAGGWNQDWDDEWGEEHEVKPPNGHQTENVSGNGHNSKTSDTNGWGNDWDD</sequence>
<keyword evidence="2" id="KW-0812">Transmembrane</keyword>
<dbReference type="PANTHER" id="PTHR34200:SF5">
    <property type="match status" value="1"/>
</dbReference>
<keyword evidence="5" id="KW-1185">Reference proteome</keyword>
<evidence type="ECO:0000259" key="3">
    <source>
        <dbReference type="Pfam" id="PF24053"/>
    </source>
</evidence>
<dbReference type="Proteomes" id="UP000008311">
    <property type="component" value="Unassembled WGS sequence"/>
</dbReference>
<protein>
    <recommendedName>
        <fullName evidence="3">DUF7356 domain-containing protein</fullName>
    </recommendedName>
</protein>
<dbReference type="EMBL" id="EQ973864">
    <property type="protein sequence ID" value="EEF41589.1"/>
    <property type="molecule type" value="Genomic_DNA"/>
</dbReference>
<gene>
    <name evidence="4" type="ORF">RCOM_0690090</name>
</gene>
<proteinExistence type="predicted"/>
<dbReference type="STRING" id="3988.B9S4G1"/>
<dbReference type="InterPro" id="IPR055780">
    <property type="entry name" value="DUF7356"/>
</dbReference>
<name>B9S4G1_RICCO</name>
<dbReference type="Pfam" id="PF24053">
    <property type="entry name" value="DUF7356"/>
    <property type="match status" value="1"/>
</dbReference>
<dbReference type="eggNOG" id="ENOG502S0ZB">
    <property type="taxonomic scope" value="Eukaryota"/>
</dbReference>
<organism evidence="4 5">
    <name type="scientific">Ricinus communis</name>
    <name type="common">Castor bean</name>
    <dbReference type="NCBI Taxonomy" id="3988"/>
    <lineage>
        <taxon>Eukaryota</taxon>
        <taxon>Viridiplantae</taxon>
        <taxon>Streptophyta</taxon>
        <taxon>Embryophyta</taxon>
        <taxon>Tracheophyta</taxon>
        <taxon>Spermatophyta</taxon>
        <taxon>Magnoliopsida</taxon>
        <taxon>eudicotyledons</taxon>
        <taxon>Gunneridae</taxon>
        <taxon>Pentapetalae</taxon>
        <taxon>rosids</taxon>
        <taxon>fabids</taxon>
        <taxon>Malpighiales</taxon>
        <taxon>Euphorbiaceae</taxon>
        <taxon>Acalyphoideae</taxon>
        <taxon>Acalypheae</taxon>
        <taxon>Ricinus</taxon>
    </lineage>
</organism>
<evidence type="ECO:0000256" key="2">
    <source>
        <dbReference type="SAM" id="Phobius"/>
    </source>
</evidence>
<evidence type="ECO:0000256" key="1">
    <source>
        <dbReference type="SAM" id="MobiDB-lite"/>
    </source>
</evidence>
<reference evidence="5" key="1">
    <citation type="journal article" date="2010" name="Nat. Biotechnol.">
        <title>Draft genome sequence of the oilseed species Ricinus communis.</title>
        <authorList>
            <person name="Chan A.P."/>
            <person name="Crabtree J."/>
            <person name="Zhao Q."/>
            <person name="Lorenzi H."/>
            <person name="Orvis J."/>
            <person name="Puiu D."/>
            <person name="Melake-Berhan A."/>
            <person name="Jones K.M."/>
            <person name="Redman J."/>
            <person name="Chen G."/>
            <person name="Cahoon E.B."/>
            <person name="Gedil M."/>
            <person name="Stanke M."/>
            <person name="Haas B.J."/>
            <person name="Wortman J.R."/>
            <person name="Fraser-Liggett C.M."/>
            <person name="Ravel J."/>
            <person name="Rabinowicz P.D."/>
        </authorList>
    </citation>
    <scope>NUCLEOTIDE SEQUENCE [LARGE SCALE GENOMIC DNA]</scope>
    <source>
        <strain evidence="5">cv. Hale</strain>
    </source>
</reference>
<feature type="domain" description="DUF7356" evidence="3">
    <location>
        <begin position="52"/>
        <end position="122"/>
    </location>
</feature>
<feature type="compositionally biased region" description="Polar residues" evidence="1">
    <location>
        <begin position="215"/>
        <end position="236"/>
    </location>
</feature>
<keyword evidence="2" id="KW-1133">Transmembrane helix</keyword>
<keyword evidence="2" id="KW-0472">Membrane</keyword>
<dbReference type="AlphaFoldDB" id="B9S4G1"/>
<evidence type="ECO:0000313" key="5">
    <source>
        <dbReference type="Proteomes" id="UP000008311"/>
    </source>
</evidence>
<evidence type="ECO:0000313" key="4">
    <source>
        <dbReference type="EMBL" id="EEF41589.1"/>
    </source>
</evidence>
<dbReference type="InParanoid" id="B9S4G1"/>
<accession>B9S4G1</accession>